<feature type="non-terminal residue" evidence="1">
    <location>
        <position position="1"/>
    </location>
</feature>
<accession>A0A6J4QAE1</accession>
<evidence type="ECO:0000313" key="1">
    <source>
        <dbReference type="EMBL" id="CAA9434752.1"/>
    </source>
</evidence>
<dbReference type="EMBL" id="CADCUV010000172">
    <property type="protein sequence ID" value="CAA9434752.1"/>
    <property type="molecule type" value="Genomic_DNA"/>
</dbReference>
<feature type="non-terminal residue" evidence="1">
    <location>
        <position position="34"/>
    </location>
</feature>
<name>A0A6J4QAE1_9ACTN</name>
<dbReference type="AlphaFoldDB" id="A0A6J4QAE1"/>
<reference evidence="1" key="1">
    <citation type="submission" date="2020-02" db="EMBL/GenBank/DDBJ databases">
        <authorList>
            <person name="Meier V. D."/>
        </authorList>
    </citation>
    <scope>NUCLEOTIDE SEQUENCE</scope>
    <source>
        <strain evidence="1">AVDCRST_MAG22</strain>
    </source>
</reference>
<protein>
    <submittedName>
        <fullName evidence="1">Uncharacterized protein</fullName>
    </submittedName>
</protein>
<proteinExistence type="predicted"/>
<sequence length="34" mass="3669">GLRVRHNPGDRLPLRSPYPDWLGAGLSAARGTLV</sequence>
<organism evidence="1">
    <name type="scientific">uncultured Rubrobacteraceae bacterium</name>
    <dbReference type="NCBI Taxonomy" id="349277"/>
    <lineage>
        <taxon>Bacteria</taxon>
        <taxon>Bacillati</taxon>
        <taxon>Actinomycetota</taxon>
        <taxon>Rubrobacteria</taxon>
        <taxon>Rubrobacterales</taxon>
        <taxon>Rubrobacteraceae</taxon>
        <taxon>environmental samples</taxon>
    </lineage>
</organism>
<gene>
    <name evidence="1" type="ORF">AVDCRST_MAG22-3566</name>
</gene>